<dbReference type="PANTHER" id="PTHR43539:SF78">
    <property type="entry name" value="FLAVIN-CONTAINING MONOOXYGENASE"/>
    <property type="match status" value="1"/>
</dbReference>
<dbReference type="EMBL" id="CP032624">
    <property type="protein sequence ID" value="AYG03221.1"/>
    <property type="molecule type" value="Genomic_DNA"/>
</dbReference>
<protein>
    <submittedName>
        <fullName evidence="2">Pyridine nucleotide-disulfide oxidoreductase</fullName>
    </submittedName>
</protein>
<proteinExistence type="predicted"/>
<dbReference type="GO" id="GO:0004497">
    <property type="term" value="F:monooxygenase activity"/>
    <property type="evidence" value="ECO:0007669"/>
    <property type="project" value="TreeGrafter"/>
</dbReference>
<dbReference type="GO" id="GO:0050660">
    <property type="term" value="F:flavin adenine dinucleotide binding"/>
    <property type="evidence" value="ECO:0007669"/>
    <property type="project" value="TreeGrafter"/>
</dbReference>
<name>A0A387BXZ8_9MICO</name>
<dbReference type="AlphaFoldDB" id="A0A387BXZ8"/>
<evidence type="ECO:0000313" key="3">
    <source>
        <dbReference type="Proteomes" id="UP000275069"/>
    </source>
</evidence>
<evidence type="ECO:0000313" key="2">
    <source>
        <dbReference type="EMBL" id="AYG03221.1"/>
    </source>
</evidence>
<dbReference type="Proteomes" id="UP000275069">
    <property type="component" value="Chromosome"/>
</dbReference>
<organism evidence="2 3">
    <name type="scientific">Gryllotalpicola protaetiae</name>
    <dbReference type="NCBI Taxonomy" id="2419771"/>
    <lineage>
        <taxon>Bacteria</taxon>
        <taxon>Bacillati</taxon>
        <taxon>Actinomycetota</taxon>
        <taxon>Actinomycetes</taxon>
        <taxon>Micrococcales</taxon>
        <taxon>Microbacteriaceae</taxon>
        <taxon>Gryllotalpicola</taxon>
    </lineage>
</organism>
<dbReference type="PANTHER" id="PTHR43539">
    <property type="entry name" value="FLAVIN-BINDING MONOOXYGENASE-LIKE PROTEIN (AFU_ORTHOLOGUE AFUA_4G09220)"/>
    <property type="match status" value="1"/>
</dbReference>
<dbReference type="Gene3D" id="3.50.50.60">
    <property type="entry name" value="FAD/NAD(P)-binding domain"/>
    <property type="match status" value="1"/>
</dbReference>
<dbReference type="Pfam" id="PF13738">
    <property type="entry name" value="Pyr_redox_3"/>
    <property type="match status" value="1"/>
</dbReference>
<dbReference type="InterPro" id="IPR036188">
    <property type="entry name" value="FAD/NAD-bd_sf"/>
</dbReference>
<reference evidence="2 3" key="1">
    <citation type="submission" date="2018-09" db="EMBL/GenBank/DDBJ databases">
        <title>Genome sequencing of strain 2DFW10M-5.</title>
        <authorList>
            <person name="Heo J."/>
            <person name="Kim S.-J."/>
            <person name="Kwon S.-W."/>
        </authorList>
    </citation>
    <scope>NUCLEOTIDE SEQUENCE [LARGE SCALE GENOMIC DNA]</scope>
    <source>
        <strain evidence="2 3">2DFW10M-5</strain>
    </source>
</reference>
<keyword evidence="1" id="KW-0560">Oxidoreductase</keyword>
<dbReference type="PRINTS" id="PR00368">
    <property type="entry name" value="FADPNR"/>
</dbReference>
<dbReference type="SUPFAM" id="SSF51905">
    <property type="entry name" value="FAD/NAD(P)-binding domain"/>
    <property type="match status" value="1"/>
</dbReference>
<dbReference type="InterPro" id="IPR050982">
    <property type="entry name" value="Auxin_biosynth/cation_transpt"/>
</dbReference>
<dbReference type="OrthoDB" id="178899at2"/>
<dbReference type="KEGG" id="gry:D7I44_06560"/>
<keyword evidence="3" id="KW-1185">Reference proteome</keyword>
<accession>A0A387BXZ8</accession>
<evidence type="ECO:0000256" key="1">
    <source>
        <dbReference type="ARBA" id="ARBA00023002"/>
    </source>
</evidence>
<sequence>MRRPARPCPARPLHFPGCPVRHLPTHTQVVVVGAGQAGLSVAYFLKRFQLEPGVDFVVVDRGPTTGGAWQHRWEALTLGSAHRVADLPGMDELGVSFATADHHRPAKDVVEEYYRAYEEHYGLNVFRPVEVMSVFNRGADLVVNARVPDEFDPDYREEVVTRLVVNASGTWRTPFVPYVPGIRDFAGEQFATNTYTSAEHFRGKSVVVVGGGTSAIGFLLELEGVADRLAWATRRPVEFNDDEKLSMEGGVRAVAEQDAAARAGKPLPSIVHGTGVAKTRRIAAGIERGVLVARPMFTRVERDGVRWPDGSFTRADAIIWATGFRPELRHLAPLRLHNIGGGVTVANGAVESDPRIFLAGYGPQASTIGASRAGRAVARQVIASL</sequence>
<gene>
    <name evidence="2" type="ORF">D7I44_06560</name>
</gene>